<evidence type="ECO:0000256" key="3">
    <source>
        <dbReference type="ARBA" id="ARBA00006263"/>
    </source>
</evidence>
<evidence type="ECO:0000256" key="8">
    <source>
        <dbReference type="ARBA" id="ARBA00023136"/>
    </source>
</evidence>
<dbReference type="HAMAP" id="MF_00024">
    <property type="entry name" value="CobD_CbiB"/>
    <property type="match status" value="1"/>
</dbReference>
<accession>A0A927MV27</accession>
<comment type="caution">
    <text evidence="11">The sequence shown here is derived from an EMBL/GenBank/DDBJ whole genome shotgun (WGS) entry which is preliminary data.</text>
</comment>
<dbReference type="GO" id="GO:0005886">
    <property type="term" value="C:plasma membrane"/>
    <property type="evidence" value="ECO:0007669"/>
    <property type="project" value="UniProtKB-SubCell"/>
</dbReference>
<keyword evidence="6 9" id="KW-0812">Transmembrane</keyword>
<keyword evidence="12" id="KW-1185">Reference proteome</keyword>
<evidence type="ECO:0000256" key="9">
    <source>
        <dbReference type="HAMAP-Rule" id="MF_00024"/>
    </source>
</evidence>
<comment type="function">
    <text evidence="9">Converts cobyric acid to cobinamide by the addition of aminopropanol on the F carboxylic group.</text>
</comment>
<evidence type="ECO:0000256" key="10">
    <source>
        <dbReference type="SAM" id="MobiDB-lite"/>
    </source>
</evidence>
<dbReference type="NCBIfam" id="TIGR00380">
    <property type="entry name" value="cobal_cbiB"/>
    <property type="match status" value="1"/>
</dbReference>
<reference evidence="11" key="1">
    <citation type="submission" date="2020-10" db="EMBL/GenBank/DDBJ databases">
        <title>Sequencing the genomes of 1000 actinobacteria strains.</title>
        <authorList>
            <person name="Klenk H.-P."/>
        </authorList>
    </citation>
    <scope>NUCLEOTIDE SEQUENCE</scope>
    <source>
        <strain evidence="11">DSM 45354</strain>
    </source>
</reference>
<dbReference type="Proteomes" id="UP000638648">
    <property type="component" value="Unassembled WGS sequence"/>
</dbReference>
<dbReference type="RefSeq" id="WP_192751372.1">
    <property type="nucleotide sequence ID" value="NZ_BAABJL010000197.1"/>
</dbReference>
<keyword evidence="4 9" id="KW-1003">Cell membrane</keyword>
<evidence type="ECO:0000313" key="11">
    <source>
        <dbReference type="EMBL" id="MBE1607416.1"/>
    </source>
</evidence>
<comment type="subcellular location">
    <subcellularLocation>
        <location evidence="1 9">Cell membrane</location>
        <topology evidence="1 9">Multi-pass membrane protein</topology>
    </subcellularLocation>
</comment>
<dbReference type="GO" id="GO:0048472">
    <property type="term" value="F:threonine-phosphate decarboxylase activity"/>
    <property type="evidence" value="ECO:0007669"/>
    <property type="project" value="InterPro"/>
</dbReference>
<keyword evidence="5 9" id="KW-0169">Cobalamin biosynthesis</keyword>
<evidence type="ECO:0000256" key="7">
    <source>
        <dbReference type="ARBA" id="ARBA00022989"/>
    </source>
</evidence>
<dbReference type="Pfam" id="PF03186">
    <property type="entry name" value="CobD_Cbib"/>
    <property type="match status" value="1"/>
</dbReference>
<evidence type="ECO:0000256" key="2">
    <source>
        <dbReference type="ARBA" id="ARBA00004953"/>
    </source>
</evidence>
<dbReference type="GO" id="GO:0015420">
    <property type="term" value="F:ABC-type vitamin B12 transporter activity"/>
    <property type="evidence" value="ECO:0007669"/>
    <property type="project" value="UniProtKB-UniRule"/>
</dbReference>
<dbReference type="InterPro" id="IPR004485">
    <property type="entry name" value="Cobalamin_biosynth_CobD/CbiB"/>
</dbReference>
<organism evidence="11 12">
    <name type="scientific">Actinopolymorpha pittospori</name>
    <dbReference type="NCBI Taxonomy" id="648752"/>
    <lineage>
        <taxon>Bacteria</taxon>
        <taxon>Bacillati</taxon>
        <taxon>Actinomycetota</taxon>
        <taxon>Actinomycetes</taxon>
        <taxon>Propionibacteriales</taxon>
        <taxon>Actinopolymorphaceae</taxon>
        <taxon>Actinopolymorpha</taxon>
    </lineage>
</organism>
<dbReference type="GO" id="GO:0016874">
    <property type="term" value="F:ligase activity"/>
    <property type="evidence" value="ECO:0007669"/>
    <property type="project" value="UniProtKB-KW"/>
</dbReference>
<dbReference type="EMBL" id="JADBEM010000001">
    <property type="protein sequence ID" value="MBE1607416.1"/>
    <property type="molecule type" value="Genomic_DNA"/>
</dbReference>
<dbReference type="AlphaFoldDB" id="A0A927MV27"/>
<keyword evidence="11" id="KW-0436">Ligase</keyword>
<evidence type="ECO:0000256" key="6">
    <source>
        <dbReference type="ARBA" id="ARBA00022692"/>
    </source>
</evidence>
<evidence type="ECO:0000256" key="1">
    <source>
        <dbReference type="ARBA" id="ARBA00004651"/>
    </source>
</evidence>
<evidence type="ECO:0000313" key="12">
    <source>
        <dbReference type="Proteomes" id="UP000638648"/>
    </source>
</evidence>
<keyword evidence="8 9" id="KW-0472">Membrane</keyword>
<evidence type="ECO:0000256" key="5">
    <source>
        <dbReference type="ARBA" id="ARBA00022573"/>
    </source>
</evidence>
<evidence type="ECO:0000256" key="4">
    <source>
        <dbReference type="ARBA" id="ARBA00022475"/>
    </source>
</evidence>
<dbReference type="PANTHER" id="PTHR34308:SF1">
    <property type="entry name" value="COBALAMIN BIOSYNTHESIS PROTEIN CBIB"/>
    <property type="match status" value="1"/>
</dbReference>
<name>A0A927MV27_9ACTN</name>
<comment type="similarity">
    <text evidence="3 9">Belongs to the CobD/CbiB family.</text>
</comment>
<dbReference type="GO" id="GO:0009236">
    <property type="term" value="P:cobalamin biosynthetic process"/>
    <property type="evidence" value="ECO:0007669"/>
    <property type="project" value="UniProtKB-UniRule"/>
</dbReference>
<keyword evidence="7 9" id="KW-1133">Transmembrane helix</keyword>
<comment type="pathway">
    <text evidence="2 9">Cofactor biosynthesis; adenosylcobalamin biosynthesis.</text>
</comment>
<protein>
    <recommendedName>
        <fullName evidence="9">Cobalamin biosynthesis protein CobD</fullName>
    </recommendedName>
</protein>
<sequence>MTNPKSGLWLGLLLGAGLDALVGDPRRGHPVAAFGRTATAVESRLWADNRVRGVAHVLACVGTTAVAGTLVAKASRSAPLRVTTVALSTWAVLGGTSLGREGAAMGALLERGDLAGARERLPHLCGRDPAALDAPELARATVESVAENTSDAVVAPLFWGAVAGVPGLLAYRAVNTLDAMVGHRNPRYERFGWAAARLDDLANLVPARLTGLLAVALAPLVGGNPTVALRTMRRDGAKHPSPNAGRCEAAFAGALGVRLGGRNVYYGDRVEERGLLGDGSPPETADIARAVRLSRAVGVASVVLAAGACWLRSSRRSRGTEGSRARRGPWWSRRSAA</sequence>
<dbReference type="NCBIfam" id="NF002276">
    <property type="entry name" value="PRK01209.1-4"/>
    <property type="match status" value="1"/>
</dbReference>
<feature type="region of interest" description="Disordered" evidence="10">
    <location>
        <begin position="317"/>
        <end position="337"/>
    </location>
</feature>
<proteinExistence type="inferred from homology"/>
<dbReference type="PANTHER" id="PTHR34308">
    <property type="entry name" value="COBALAMIN BIOSYNTHESIS PROTEIN CBIB"/>
    <property type="match status" value="1"/>
</dbReference>
<gene>
    <name evidence="9" type="primary">cobD</name>
    <name evidence="11" type="ORF">HEB94_004264</name>
</gene>